<dbReference type="SUPFAM" id="SSF53448">
    <property type="entry name" value="Nucleotide-diphospho-sugar transferases"/>
    <property type="match status" value="1"/>
</dbReference>
<dbReference type="GO" id="GO:0016758">
    <property type="term" value="F:hexosyltransferase activity"/>
    <property type="evidence" value="ECO:0007669"/>
    <property type="project" value="TreeGrafter"/>
</dbReference>
<dbReference type="GO" id="GO:0035438">
    <property type="term" value="F:cyclic-di-GMP binding"/>
    <property type="evidence" value="ECO:0007669"/>
    <property type="project" value="InterPro"/>
</dbReference>
<evidence type="ECO:0000256" key="3">
    <source>
        <dbReference type="ARBA" id="ARBA00022679"/>
    </source>
</evidence>
<keyword evidence="5 7" id="KW-1133">Transmembrane helix</keyword>
<keyword evidence="2" id="KW-0328">Glycosyltransferase</keyword>
<evidence type="ECO:0000259" key="9">
    <source>
        <dbReference type="Pfam" id="PF07238"/>
    </source>
</evidence>
<proteinExistence type="predicted"/>
<dbReference type="KEGG" id="sand:H3309_12985"/>
<keyword evidence="3 10" id="KW-0808">Transferase</keyword>
<keyword evidence="11" id="KW-1185">Reference proteome</keyword>
<comment type="subcellular location">
    <subcellularLocation>
        <location evidence="1">Membrane</location>
        <topology evidence="1">Multi-pass membrane protein</topology>
    </subcellularLocation>
</comment>
<feature type="transmembrane region" description="Helical" evidence="7">
    <location>
        <begin position="506"/>
        <end position="535"/>
    </location>
</feature>
<feature type="transmembrane region" description="Helical" evidence="7">
    <location>
        <begin position="377"/>
        <end position="399"/>
    </location>
</feature>
<feature type="transmembrane region" description="Helical" evidence="7">
    <location>
        <begin position="14"/>
        <end position="33"/>
    </location>
</feature>
<feature type="transmembrane region" description="Helical" evidence="7">
    <location>
        <begin position="69"/>
        <end position="92"/>
    </location>
</feature>
<evidence type="ECO:0000256" key="2">
    <source>
        <dbReference type="ARBA" id="ARBA00022676"/>
    </source>
</evidence>
<evidence type="ECO:0000313" key="10">
    <source>
        <dbReference type="EMBL" id="QMW22263.1"/>
    </source>
</evidence>
<dbReference type="InterPro" id="IPR050321">
    <property type="entry name" value="Glycosyltr_2/OpgH_subfam"/>
</dbReference>
<dbReference type="Proteomes" id="UP000515292">
    <property type="component" value="Chromosome"/>
</dbReference>
<dbReference type="GO" id="GO:0005886">
    <property type="term" value="C:plasma membrane"/>
    <property type="evidence" value="ECO:0007669"/>
    <property type="project" value="TreeGrafter"/>
</dbReference>
<name>A0A7G5IFX1_9SPHN</name>
<dbReference type="AlphaFoldDB" id="A0A7G5IFX1"/>
<evidence type="ECO:0000256" key="7">
    <source>
        <dbReference type="SAM" id="Phobius"/>
    </source>
</evidence>
<feature type="transmembrane region" description="Helical" evidence="7">
    <location>
        <begin position="405"/>
        <end position="423"/>
    </location>
</feature>
<dbReference type="InterPro" id="IPR009875">
    <property type="entry name" value="PilZ_domain"/>
</dbReference>
<dbReference type="PANTHER" id="PTHR43867">
    <property type="entry name" value="CELLULOSE SYNTHASE CATALYTIC SUBUNIT A [UDP-FORMING]"/>
    <property type="match status" value="1"/>
</dbReference>
<keyword evidence="4 7" id="KW-0812">Transmembrane</keyword>
<dbReference type="CDD" id="cd06421">
    <property type="entry name" value="CESA_CelA_like"/>
    <property type="match status" value="1"/>
</dbReference>
<feature type="domain" description="Glycosyltransferase 2-like" evidence="8">
    <location>
        <begin position="122"/>
        <end position="288"/>
    </location>
</feature>
<keyword evidence="6 7" id="KW-0472">Membrane</keyword>
<organism evidence="10 11">
    <name type="scientific">Sandaracinobacteroides saxicola</name>
    <dbReference type="NCBI Taxonomy" id="2759707"/>
    <lineage>
        <taxon>Bacteria</taxon>
        <taxon>Pseudomonadati</taxon>
        <taxon>Pseudomonadota</taxon>
        <taxon>Alphaproteobacteria</taxon>
        <taxon>Sphingomonadales</taxon>
        <taxon>Sphingosinicellaceae</taxon>
        <taxon>Sandaracinobacteroides</taxon>
    </lineage>
</organism>
<evidence type="ECO:0000256" key="5">
    <source>
        <dbReference type="ARBA" id="ARBA00022989"/>
    </source>
</evidence>
<evidence type="ECO:0000256" key="6">
    <source>
        <dbReference type="ARBA" id="ARBA00023136"/>
    </source>
</evidence>
<evidence type="ECO:0000256" key="1">
    <source>
        <dbReference type="ARBA" id="ARBA00004141"/>
    </source>
</evidence>
<dbReference type="Gene3D" id="3.90.550.10">
    <property type="entry name" value="Spore Coat Polysaccharide Biosynthesis Protein SpsA, Chain A"/>
    <property type="match status" value="1"/>
</dbReference>
<protein>
    <submittedName>
        <fullName evidence="10">Glycosyltransferase</fullName>
    </submittedName>
</protein>
<evidence type="ECO:0000313" key="11">
    <source>
        <dbReference type="Proteomes" id="UP000515292"/>
    </source>
</evidence>
<gene>
    <name evidence="10" type="ORF">H3309_12985</name>
</gene>
<feature type="transmembrane region" description="Helical" evidence="7">
    <location>
        <begin position="40"/>
        <end position="57"/>
    </location>
</feature>
<dbReference type="EMBL" id="CP059851">
    <property type="protein sequence ID" value="QMW22263.1"/>
    <property type="molecule type" value="Genomic_DNA"/>
</dbReference>
<feature type="domain" description="PilZ" evidence="9">
    <location>
        <begin position="537"/>
        <end position="626"/>
    </location>
</feature>
<dbReference type="InterPro" id="IPR001173">
    <property type="entry name" value="Glyco_trans_2-like"/>
</dbReference>
<reference evidence="10 11" key="1">
    <citation type="submission" date="2020-07" db="EMBL/GenBank/DDBJ databases">
        <title>Complete genome sequence for Sandaracinobacter sp. M6.</title>
        <authorList>
            <person name="Tang Y."/>
            <person name="Liu Q."/>
            <person name="Guo Z."/>
            <person name="Lei P."/>
            <person name="Huang B."/>
        </authorList>
    </citation>
    <scope>NUCLEOTIDE SEQUENCE [LARGE SCALE GENOMIC DNA]</scope>
    <source>
        <strain evidence="10 11">M6</strain>
    </source>
</reference>
<evidence type="ECO:0000259" key="8">
    <source>
        <dbReference type="Pfam" id="PF00535"/>
    </source>
</evidence>
<dbReference type="PANTHER" id="PTHR43867:SF2">
    <property type="entry name" value="CELLULOSE SYNTHASE CATALYTIC SUBUNIT A [UDP-FORMING]"/>
    <property type="match status" value="1"/>
</dbReference>
<dbReference type="Pfam" id="PF07238">
    <property type="entry name" value="PilZ"/>
    <property type="match status" value="1"/>
</dbReference>
<feature type="transmembrane region" description="Helical" evidence="7">
    <location>
        <begin position="473"/>
        <end position="494"/>
    </location>
</feature>
<sequence length="722" mass="78998">MTYTMSAAGGLDDLMLWTPLALVVASLFVFTHVVRSRTGIIGTVWLTMAIYLYWRIGTTLPDGIGMQQAWVWLILGIELLAFADAIILHILLSRPRCNSVAATAQEEKLRRQPQANLPSVDVFITTYDEQREVIEKTIVGALAMDWPDARIWVLDDGRRAWLRDLCADNGAGYITRPDNRGAKAGNINHALVHTHANLVMVLDADFIPQRNFLWRTVGFFEDPTVGIVQVPHSFYNSDPLQHNLGLRAALPDDQRFFFETIMPGRDGWNTAFCCGSNSITRRSLFESIGGQLPEGSITEDMLLTIAALRKGFVTRYLNEPLAFGLAPESVSAFFVQRQRWAQGGIQILHLREGPLGHGLSLIARLAFLPTHYLTQSLAALFAVLSPIIFLWTGIAPLVGVTVEAVIAYLVPMVVAALGGLACLAPGRYIPLASQVLNLFQAFRILPVALLTLVKPRGHDFRVTPKGRAATSGADLAICVAGLALVLLTIGGLLVNSRPDHRIVEQAALVPMVAIWCSLNIAILLLMCMLCLQVPVRRLEERLPLSDGFVLQGMDSVALPLPAKADVSLSGLGAQFAEPHGLSNGALVCLQLDQVGGITGRVVYSSSHRVGVRFNPMDDAMRNRLIVALYATRPLPATEAAGLWVTTLAILTRIRHANLTTYSIHPSLEPEAETDQRRLPVATYILQPSLGAWWYEGMMMGRHNGPLSSNDTRSATVPTLETT</sequence>
<dbReference type="InterPro" id="IPR029044">
    <property type="entry name" value="Nucleotide-diphossugar_trans"/>
</dbReference>
<dbReference type="RefSeq" id="WP_182295108.1">
    <property type="nucleotide sequence ID" value="NZ_CP059851.1"/>
</dbReference>
<accession>A0A7G5IFX1</accession>
<evidence type="ECO:0000256" key="4">
    <source>
        <dbReference type="ARBA" id="ARBA00022692"/>
    </source>
</evidence>
<dbReference type="Pfam" id="PF00535">
    <property type="entry name" value="Glycos_transf_2"/>
    <property type="match status" value="1"/>
</dbReference>